<evidence type="ECO:0000256" key="4">
    <source>
        <dbReference type="ARBA" id="ARBA00022741"/>
    </source>
</evidence>
<dbReference type="GO" id="GO:0005737">
    <property type="term" value="C:cytoplasm"/>
    <property type="evidence" value="ECO:0007669"/>
    <property type="project" value="UniProtKB-SubCell"/>
</dbReference>
<dbReference type="GO" id="GO:0006412">
    <property type="term" value="P:translation"/>
    <property type="evidence" value="ECO:0007669"/>
    <property type="project" value="TreeGrafter"/>
</dbReference>
<dbReference type="InterPro" id="IPR006073">
    <property type="entry name" value="GTP-bd"/>
</dbReference>
<dbReference type="NCBIfam" id="TIGR03596">
    <property type="entry name" value="GTPase_YlqF"/>
    <property type="match status" value="1"/>
</dbReference>
<comment type="function">
    <text evidence="8">Required for a late step of 50S ribosomal subunit assembly. Has GTPase activity.</text>
</comment>
<dbReference type="InterPro" id="IPR027417">
    <property type="entry name" value="P-loop_NTPase"/>
</dbReference>
<keyword evidence="6" id="KW-0694">RNA-binding</keyword>
<dbReference type="CDD" id="cd01856">
    <property type="entry name" value="YlqF"/>
    <property type="match status" value="1"/>
</dbReference>
<comment type="similarity">
    <text evidence="8">Belongs to the TRAFAC class YlqF/YawG GTPase family. MTG1 subfamily.</text>
</comment>
<dbReference type="Gene3D" id="1.10.1580.10">
    <property type="match status" value="1"/>
</dbReference>
<comment type="subcellular location">
    <subcellularLocation>
        <location evidence="1 8">Cytoplasm</location>
    </subcellularLocation>
</comment>
<reference evidence="12" key="1">
    <citation type="submission" date="2020-05" db="EMBL/GenBank/DDBJ databases">
        <title>Sulfur intermediates as new biogeochemical hubs in an aquatic model microbial ecosystem.</title>
        <authorList>
            <person name="Vigneron A."/>
        </authorList>
    </citation>
    <scope>NUCLEOTIDE SEQUENCE</scope>
    <source>
        <strain evidence="12">Bin.250</strain>
    </source>
</reference>
<dbReference type="FunFam" id="1.10.1580.10:FF:000003">
    <property type="entry name" value="Ribosome biogenesis GTPase A"/>
    <property type="match status" value="1"/>
</dbReference>
<dbReference type="InterPro" id="IPR023179">
    <property type="entry name" value="GTP-bd_ortho_bundle_sf"/>
</dbReference>
<proteinExistence type="inferred from homology"/>
<keyword evidence="4 8" id="KW-0547">Nucleotide-binding</keyword>
<dbReference type="PANTHER" id="PTHR45782:SF4">
    <property type="entry name" value="MITOCHONDRIAL RIBOSOME-ASSOCIATED GTPASE 1"/>
    <property type="match status" value="1"/>
</dbReference>
<keyword evidence="7 8" id="KW-0342">GTP-binding</keyword>
<feature type="domain" description="CP-type G" evidence="11">
    <location>
        <begin position="14"/>
        <end position="172"/>
    </location>
</feature>
<dbReference type="GO" id="GO:0005525">
    <property type="term" value="F:GTP binding"/>
    <property type="evidence" value="ECO:0007669"/>
    <property type="project" value="UniProtKB-KW"/>
</dbReference>
<feature type="binding site" evidence="9">
    <location>
        <position position="168"/>
    </location>
    <ligand>
        <name>GTP</name>
        <dbReference type="ChEBI" id="CHEBI:37565"/>
    </ligand>
</feature>
<keyword evidence="3 8" id="KW-0963">Cytoplasm</keyword>
<evidence type="ECO:0000256" key="7">
    <source>
        <dbReference type="ARBA" id="ARBA00023134"/>
    </source>
</evidence>
<dbReference type="PANTHER" id="PTHR45782">
    <property type="entry name" value="MITOCHONDRIAL RIBOSOME-ASSOCIATED GTPASE 1"/>
    <property type="match status" value="1"/>
</dbReference>
<dbReference type="GO" id="GO:0003924">
    <property type="term" value="F:GTPase activity"/>
    <property type="evidence" value="ECO:0007669"/>
    <property type="project" value="TreeGrafter"/>
</dbReference>
<protein>
    <recommendedName>
        <fullName evidence="2 8">Ribosome biogenesis GTPase A</fullName>
    </recommendedName>
</protein>
<dbReference type="Proteomes" id="UP000754644">
    <property type="component" value="Unassembled WGS sequence"/>
</dbReference>
<evidence type="ECO:0000256" key="3">
    <source>
        <dbReference type="ARBA" id="ARBA00022490"/>
    </source>
</evidence>
<evidence type="ECO:0000256" key="5">
    <source>
        <dbReference type="ARBA" id="ARBA00022801"/>
    </source>
</evidence>
<dbReference type="InterPro" id="IPR019991">
    <property type="entry name" value="GTP-bd_ribosome_bgen"/>
</dbReference>
<sequence length="311" mass="34485">MAIHWYPGHMHKAIREMTSILPDVDLVIELLDARLPASSQNPVIAKLRLNKPCIKILSKSDLADPETTLRWQAYFEQDASVKTLQTTLDQNDKVQRIIRLCRALVPSKDKAHRGMLVMIAGIPNVGKSTLINALAGRKVAKTGNEPAITKGQQRIKLGEGIMLLDTPGILWPKIENENSGYRLAASGAIKDTAMGIDDVGFYLADYLIRHYPAALRDRYDLASVPATELEFLELMGSRRGCLSAGGRVDLEKASAILVNEFRAGMLGAITLETPEMMLQEEVIIAQQKQTKADRDAQRKRNFRSGRDDAVQ</sequence>
<evidence type="ECO:0000313" key="13">
    <source>
        <dbReference type="Proteomes" id="UP000754644"/>
    </source>
</evidence>
<dbReference type="FunFam" id="3.40.50.300:FF:000590">
    <property type="entry name" value="Ribosome biogenesis GTPase A"/>
    <property type="match status" value="1"/>
</dbReference>
<gene>
    <name evidence="12" type="primary">ylqF</name>
    <name evidence="12" type="ORF">HQ497_05890</name>
</gene>
<feature type="binding site" evidence="9">
    <location>
        <begin position="124"/>
        <end position="129"/>
    </location>
    <ligand>
        <name>GTP</name>
        <dbReference type="ChEBI" id="CHEBI:37565"/>
    </ligand>
</feature>
<keyword evidence="5" id="KW-0378">Hydrolase</keyword>
<feature type="region of interest" description="Disordered" evidence="10">
    <location>
        <begin position="289"/>
        <end position="311"/>
    </location>
</feature>
<evidence type="ECO:0000256" key="6">
    <source>
        <dbReference type="ARBA" id="ARBA00022884"/>
    </source>
</evidence>
<dbReference type="InterPro" id="IPR016478">
    <property type="entry name" value="GTPase_MTG1"/>
</dbReference>
<comment type="caution">
    <text evidence="12">The sequence shown here is derived from an EMBL/GenBank/DDBJ whole genome shotgun (WGS) entry which is preliminary data.</text>
</comment>
<dbReference type="GO" id="GO:0003723">
    <property type="term" value="F:RNA binding"/>
    <property type="evidence" value="ECO:0007669"/>
    <property type="project" value="UniProtKB-KW"/>
</dbReference>
<accession>A0A972VV90</accession>
<name>A0A972VV90_9GAMM</name>
<dbReference type="Pfam" id="PF01926">
    <property type="entry name" value="MMR_HSR1"/>
    <property type="match status" value="1"/>
</dbReference>
<dbReference type="EMBL" id="JABMOJ010000217">
    <property type="protein sequence ID" value="NQV64880.1"/>
    <property type="molecule type" value="Genomic_DNA"/>
</dbReference>
<evidence type="ECO:0000256" key="10">
    <source>
        <dbReference type="SAM" id="MobiDB-lite"/>
    </source>
</evidence>
<organism evidence="12 13">
    <name type="scientific">SAR86 cluster bacterium</name>
    <dbReference type="NCBI Taxonomy" id="2030880"/>
    <lineage>
        <taxon>Bacteria</taxon>
        <taxon>Pseudomonadati</taxon>
        <taxon>Pseudomonadota</taxon>
        <taxon>Gammaproteobacteria</taxon>
        <taxon>SAR86 cluster</taxon>
    </lineage>
</organism>
<dbReference type="SUPFAM" id="SSF52540">
    <property type="entry name" value="P-loop containing nucleoside triphosphate hydrolases"/>
    <property type="match status" value="1"/>
</dbReference>
<dbReference type="InterPro" id="IPR030378">
    <property type="entry name" value="G_CP_dom"/>
</dbReference>
<dbReference type="AlphaFoldDB" id="A0A972VV90"/>
<dbReference type="PIRSF" id="PIRSF006230">
    <property type="entry name" value="MG442"/>
    <property type="match status" value="1"/>
</dbReference>
<evidence type="ECO:0000259" key="11">
    <source>
        <dbReference type="PROSITE" id="PS51721"/>
    </source>
</evidence>
<evidence type="ECO:0000256" key="1">
    <source>
        <dbReference type="ARBA" id="ARBA00004496"/>
    </source>
</evidence>
<dbReference type="PROSITE" id="PS51721">
    <property type="entry name" value="G_CP"/>
    <property type="match status" value="1"/>
</dbReference>
<dbReference type="PRINTS" id="PR00326">
    <property type="entry name" value="GTP1OBG"/>
</dbReference>
<evidence type="ECO:0000256" key="9">
    <source>
        <dbReference type="PIRSR" id="PIRSR006230-1"/>
    </source>
</evidence>
<dbReference type="Gene3D" id="3.40.50.300">
    <property type="entry name" value="P-loop containing nucleotide triphosphate hydrolases"/>
    <property type="match status" value="1"/>
</dbReference>
<evidence type="ECO:0000256" key="2">
    <source>
        <dbReference type="ARBA" id="ARBA00014898"/>
    </source>
</evidence>
<evidence type="ECO:0000256" key="8">
    <source>
        <dbReference type="PIRNR" id="PIRNR006230"/>
    </source>
</evidence>
<evidence type="ECO:0000313" key="12">
    <source>
        <dbReference type="EMBL" id="NQV64880.1"/>
    </source>
</evidence>
<feature type="compositionally biased region" description="Basic and acidic residues" evidence="10">
    <location>
        <begin position="290"/>
        <end position="311"/>
    </location>
</feature>